<dbReference type="AlphaFoldDB" id="A0A8E7EGI4"/>
<dbReference type="Gene3D" id="1.10.260.40">
    <property type="entry name" value="lambda repressor-like DNA-binding domains"/>
    <property type="match status" value="1"/>
</dbReference>
<evidence type="ECO:0000313" key="3">
    <source>
        <dbReference type="Proteomes" id="UP000680656"/>
    </source>
</evidence>
<dbReference type="SUPFAM" id="SSF47413">
    <property type="entry name" value="lambda repressor-like DNA-binding domains"/>
    <property type="match status" value="1"/>
</dbReference>
<dbReference type="EMBL" id="CP075546">
    <property type="protein sequence ID" value="QVV87882.1"/>
    <property type="molecule type" value="Genomic_DNA"/>
</dbReference>
<keyword evidence="3" id="KW-1185">Reference proteome</keyword>
<dbReference type="InterPro" id="IPR001387">
    <property type="entry name" value="Cro/C1-type_HTH"/>
</dbReference>
<name>A0A8E7EGI4_9EURY</name>
<protein>
    <submittedName>
        <fullName evidence="2">Helix-turn-helix domain-containing protein</fullName>
    </submittedName>
</protein>
<reference evidence="2 3" key="1">
    <citation type="submission" date="2021-05" db="EMBL/GenBank/DDBJ databases">
        <title>A novel Methanospirillum isolate from a pyrite-forming mixed culture.</title>
        <authorList>
            <person name="Bunk B."/>
            <person name="Sproer C."/>
            <person name="Spring S."/>
            <person name="Pester M."/>
        </authorList>
    </citation>
    <scope>NUCLEOTIDE SEQUENCE [LARGE SCALE GENOMIC DNA]</scope>
    <source>
        <strain evidence="2 3">J.3.6.1-F.2.7.3</strain>
    </source>
</reference>
<evidence type="ECO:0000313" key="2">
    <source>
        <dbReference type="EMBL" id="QVV87882.1"/>
    </source>
</evidence>
<organism evidence="2 3">
    <name type="scientific">Methanospirillum purgamenti</name>
    <dbReference type="NCBI Taxonomy" id="2834276"/>
    <lineage>
        <taxon>Archaea</taxon>
        <taxon>Methanobacteriati</taxon>
        <taxon>Methanobacteriota</taxon>
        <taxon>Stenosarchaea group</taxon>
        <taxon>Methanomicrobia</taxon>
        <taxon>Methanomicrobiales</taxon>
        <taxon>Methanospirillaceae</taxon>
        <taxon>Methanospirillum</taxon>
    </lineage>
</organism>
<dbReference type="GeneID" id="65565425"/>
<dbReference type="RefSeq" id="WP_214418701.1">
    <property type="nucleotide sequence ID" value="NZ_CP075546.1"/>
</dbReference>
<sequence length="162" mass="18040">MFSRSIFRQDFKSALEEALDRRHMSLKELAEQAGIPPATLYKITSGERDPRLSTVRAIVQALEPYDQDMIAIIAAKFLLDEVGGRIIEKNGRKIRIKGYTANTMEDCIVAAVRAEKEGAGGIICAPILATLIERIVDIPVVIVRPDSRTFQEAIDVLCNRIE</sequence>
<dbReference type="InterPro" id="IPR010982">
    <property type="entry name" value="Lambda_DNA-bd_dom_sf"/>
</dbReference>
<dbReference type="CDD" id="cd00093">
    <property type="entry name" value="HTH_XRE"/>
    <property type="match status" value="1"/>
</dbReference>
<dbReference type="Proteomes" id="UP000680656">
    <property type="component" value="Chromosome"/>
</dbReference>
<gene>
    <name evidence="2" type="ORF">KHC33_11080</name>
</gene>
<dbReference type="KEGG" id="mrtj:KHC33_11080"/>
<proteinExistence type="predicted"/>
<dbReference type="SMART" id="SM00530">
    <property type="entry name" value="HTH_XRE"/>
    <property type="match status" value="1"/>
</dbReference>
<dbReference type="GO" id="GO:0003677">
    <property type="term" value="F:DNA binding"/>
    <property type="evidence" value="ECO:0007669"/>
    <property type="project" value="InterPro"/>
</dbReference>
<dbReference type="Pfam" id="PF01381">
    <property type="entry name" value="HTH_3"/>
    <property type="match status" value="1"/>
</dbReference>
<accession>A0A8E7EGI4</accession>
<dbReference type="PROSITE" id="PS50943">
    <property type="entry name" value="HTH_CROC1"/>
    <property type="match status" value="1"/>
</dbReference>
<evidence type="ECO:0000259" key="1">
    <source>
        <dbReference type="PROSITE" id="PS50943"/>
    </source>
</evidence>
<feature type="domain" description="HTH cro/C1-type" evidence="1">
    <location>
        <begin position="15"/>
        <end position="63"/>
    </location>
</feature>